<organism evidence="1">
    <name type="scientific">Castor canadensis</name>
    <name type="common">American beaver</name>
    <dbReference type="NCBI Taxonomy" id="51338"/>
    <lineage>
        <taxon>Eukaryota</taxon>
        <taxon>Metazoa</taxon>
        <taxon>Chordata</taxon>
        <taxon>Craniata</taxon>
        <taxon>Vertebrata</taxon>
        <taxon>Euteleostomi</taxon>
        <taxon>Mammalia</taxon>
        <taxon>Eutheria</taxon>
        <taxon>Euarchontoglires</taxon>
        <taxon>Glires</taxon>
        <taxon>Rodentia</taxon>
        <taxon>Castorimorpha</taxon>
        <taxon>Castoridae</taxon>
        <taxon>Castor</taxon>
    </lineage>
</organism>
<name>A0A8C0WHH2_CASCN</name>
<protein>
    <submittedName>
        <fullName evidence="1">Uncharacterized protein</fullName>
    </submittedName>
</protein>
<dbReference type="Pfam" id="PF10217">
    <property type="entry name" value="DUF2039"/>
    <property type="match status" value="1"/>
</dbReference>
<reference evidence="1" key="1">
    <citation type="submission" date="2023-09" db="UniProtKB">
        <authorList>
            <consortium name="Ensembl"/>
        </authorList>
    </citation>
    <scope>IDENTIFICATION</scope>
</reference>
<accession>A0A8C0WHH2</accession>
<evidence type="ECO:0000313" key="1">
    <source>
        <dbReference type="Ensembl" id="ENSCCNP00000010897.1"/>
    </source>
</evidence>
<sequence>MSSQKGSVACFRPQNHQKYIYQFDKSVQTKKINATLHDAVCQHCKEVLEWCVKYSKYKPLSQPEKCVKCLKKIVKDSYHIIRRSRSYELEVCTKCGEKEDIVFRLIKKQKWQKMLKMIKVPTVEEDAK</sequence>
<dbReference type="Ensembl" id="ENSCCNT00000014280.1">
    <property type="protein sequence ID" value="ENSCCNP00000010897.1"/>
    <property type="gene ID" value="ENSCCNG00000011315.1"/>
</dbReference>
<dbReference type="PANTHER" id="PTHR22876:SF5">
    <property type="entry name" value="CHROMOSOME 9 OPEN READING FRAME 85"/>
    <property type="match status" value="1"/>
</dbReference>
<dbReference type="PANTHER" id="PTHR22876">
    <property type="entry name" value="ZGC:101016"/>
    <property type="match status" value="1"/>
</dbReference>
<proteinExistence type="predicted"/>
<dbReference type="InterPro" id="IPR019351">
    <property type="entry name" value="DUF2039"/>
</dbReference>
<dbReference type="AlphaFoldDB" id="A0A8C0WHH2"/>